<feature type="chain" id="PRO_5045194546" evidence="1">
    <location>
        <begin position="30"/>
        <end position="327"/>
    </location>
</feature>
<evidence type="ECO:0000256" key="1">
    <source>
        <dbReference type="SAM" id="SignalP"/>
    </source>
</evidence>
<gene>
    <name evidence="2" type="ORF">CCMP2556_LOCUS44334</name>
</gene>
<reference evidence="2 3" key="1">
    <citation type="submission" date="2024-02" db="EMBL/GenBank/DDBJ databases">
        <authorList>
            <person name="Chen Y."/>
            <person name="Shah S."/>
            <person name="Dougan E. K."/>
            <person name="Thang M."/>
            <person name="Chan C."/>
        </authorList>
    </citation>
    <scope>NUCLEOTIDE SEQUENCE [LARGE SCALE GENOMIC DNA]</scope>
</reference>
<proteinExistence type="predicted"/>
<keyword evidence="1" id="KW-0732">Signal</keyword>
<accession>A0ABP0QWH2</accession>
<sequence>MVFLRRRRACFIAICLIYLSCLFWHKASGFTGNPCSPGARCPRIASAAEPEESEESAAPSLDCITPVGPFCPFRSSACAFDSELGKGMTELTSSSPEFAVEMSRMQLDMRIGREPDPIRMQKLADGLEASHQKWEGLMTRLQLSSDFQSREYFKLAMSHLDGRTLADLGKMVQYQVDCMRAVARGLVPPAPPPGLDMSPPKEGLPSAAASPPMIEAEPFDSSAFTSQVVREEYDALRRDHRQLISMGEGYGSFDPLGKLAFLDQVERVEERWDIFFGRLGLIGALSADYRQQSSDFLSSMGLSPAQFRKLLKRAQNQMRKDAEAERS</sequence>
<organism evidence="2 3">
    <name type="scientific">Durusdinium trenchii</name>
    <dbReference type="NCBI Taxonomy" id="1381693"/>
    <lineage>
        <taxon>Eukaryota</taxon>
        <taxon>Sar</taxon>
        <taxon>Alveolata</taxon>
        <taxon>Dinophyceae</taxon>
        <taxon>Suessiales</taxon>
        <taxon>Symbiodiniaceae</taxon>
        <taxon>Durusdinium</taxon>
    </lineage>
</organism>
<protein>
    <submittedName>
        <fullName evidence="2">Uncharacterized protein</fullName>
    </submittedName>
</protein>
<dbReference type="EMBL" id="CAXAMN010025095">
    <property type="protein sequence ID" value="CAK9092613.1"/>
    <property type="molecule type" value="Genomic_DNA"/>
</dbReference>
<dbReference type="Pfam" id="PF08855">
    <property type="entry name" value="DUF1825"/>
    <property type="match status" value="1"/>
</dbReference>
<dbReference type="Proteomes" id="UP001642484">
    <property type="component" value="Unassembled WGS sequence"/>
</dbReference>
<evidence type="ECO:0000313" key="2">
    <source>
        <dbReference type="EMBL" id="CAK9092613.1"/>
    </source>
</evidence>
<comment type="caution">
    <text evidence="2">The sequence shown here is derived from an EMBL/GenBank/DDBJ whole genome shotgun (WGS) entry which is preliminary data.</text>
</comment>
<evidence type="ECO:0000313" key="3">
    <source>
        <dbReference type="Proteomes" id="UP001642484"/>
    </source>
</evidence>
<keyword evidence="3" id="KW-1185">Reference proteome</keyword>
<dbReference type="InterPro" id="IPR014954">
    <property type="entry name" value="DUF1825"/>
</dbReference>
<name>A0ABP0QWH2_9DINO</name>
<feature type="signal peptide" evidence="1">
    <location>
        <begin position="1"/>
        <end position="29"/>
    </location>
</feature>